<dbReference type="SUPFAM" id="SSF55781">
    <property type="entry name" value="GAF domain-like"/>
    <property type="match status" value="1"/>
</dbReference>
<dbReference type="RefSeq" id="WP_345535096.1">
    <property type="nucleotide sequence ID" value="NZ_BAABGJ010000001.1"/>
</dbReference>
<dbReference type="InterPro" id="IPR050707">
    <property type="entry name" value="HTH_MetabolicPath_Reg"/>
</dbReference>
<evidence type="ECO:0000259" key="4">
    <source>
        <dbReference type="PROSITE" id="PS51077"/>
    </source>
</evidence>
<dbReference type="EMBL" id="BAABGJ010000001">
    <property type="protein sequence ID" value="GAA4328197.1"/>
    <property type="molecule type" value="Genomic_DNA"/>
</dbReference>
<dbReference type="Gene3D" id="3.30.450.40">
    <property type="match status" value="1"/>
</dbReference>
<evidence type="ECO:0000256" key="3">
    <source>
        <dbReference type="ARBA" id="ARBA00023163"/>
    </source>
</evidence>
<keyword evidence="2 6" id="KW-0238">DNA-binding</keyword>
<dbReference type="InterPro" id="IPR029016">
    <property type="entry name" value="GAF-like_dom_sf"/>
</dbReference>
<evidence type="ECO:0000256" key="1">
    <source>
        <dbReference type="ARBA" id="ARBA00023015"/>
    </source>
</evidence>
<evidence type="ECO:0000313" key="7">
    <source>
        <dbReference type="Proteomes" id="UP001500975"/>
    </source>
</evidence>
<dbReference type="InterPro" id="IPR036390">
    <property type="entry name" value="WH_DNA-bd_sf"/>
</dbReference>
<evidence type="ECO:0000259" key="5">
    <source>
        <dbReference type="PROSITE" id="PS51078"/>
    </source>
</evidence>
<comment type="caution">
    <text evidence="6">The sequence shown here is derived from an EMBL/GenBank/DDBJ whole genome shotgun (WGS) entry which is preliminary data.</text>
</comment>
<dbReference type="Pfam" id="PF09339">
    <property type="entry name" value="HTH_IclR"/>
    <property type="match status" value="1"/>
</dbReference>
<dbReference type="PROSITE" id="PS51078">
    <property type="entry name" value="ICLR_ED"/>
    <property type="match status" value="1"/>
</dbReference>
<dbReference type="InterPro" id="IPR014757">
    <property type="entry name" value="Tscrpt_reg_IclR_C"/>
</dbReference>
<gene>
    <name evidence="6" type="ORF">GCM10023165_00370</name>
</gene>
<sequence length="286" mass="31220">MNQSRRDAFRSAGPAPGVKPITALRRGLEVFWSIQQSSAVTLADLHRQTGMSKATLLRILRTLQEAGWIARNEVENRYVPAASPGESGLAEEWRTRLSALASQPREQLQKVVPWPIDLAVRDGLAMLILDTNRPINGLAVNYRVLGFRPRLLLSSLGRCYLAFCPDAERRRLLAALARSPYEVDRAALKSHGAQDWPARYRAQGYASRDPSPTSLDSPERFGAISVPILQGNTVVGCISCAWLPAVASEQEIVKRHLADLKAAAQAVQSRLAAAKFPAVPPGTAEA</sequence>
<keyword evidence="7" id="KW-1185">Reference proteome</keyword>
<dbReference type="GO" id="GO:0003677">
    <property type="term" value="F:DNA binding"/>
    <property type="evidence" value="ECO:0007669"/>
    <property type="project" value="UniProtKB-KW"/>
</dbReference>
<protein>
    <submittedName>
        <fullName evidence="6">DNA-binding transcriptional regulator</fullName>
    </submittedName>
</protein>
<organism evidence="6 7">
    <name type="scientific">Variovorax defluvii</name>
    <dbReference type="NCBI Taxonomy" id="913761"/>
    <lineage>
        <taxon>Bacteria</taxon>
        <taxon>Pseudomonadati</taxon>
        <taxon>Pseudomonadota</taxon>
        <taxon>Betaproteobacteria</taxon>
        <taxon>Burkholderiales</taxon>
        <taxon>Comamonadaceae</taxon>
        <taxon>Variovorax</taxon>
    </lineage>
</organism>
<evidence type="ECO:0000313" key="6">
    <source>
        <dbReference type="EMBL" id="GAA4328197.1"/>
    </source>
</evidence>
<evidence type="ECO:0000256" key="2">
    <source>
        <dbReference type="ARBA" id="ARBA00023125"/>
    </source>
</evidence>
<reference evidence="7" key="1">
    <citation type="journal article" date="2019" name="Int. J. Syst. Evol. Microbiol.">
        <title>The Global Catalogue of Microorganisms (GCM) 10K type strain sequencing project: providing services to taxonomists for standard genome sequencing and annotation.</title>
        <authorList>
            <consortium name="The Broad Institute Genomics Platform"/>
            <consortium name="The Broad Institute Genome Sequencing Center for Infectious Disease"/>
            <person name="Wu L."/>
            <person name="Ma J."/>
        </authorList>
    </citation>
    <scope>NUCLEOTIDE SEQUENCE [LARGE SCALE GENOMIC DNA]</scope>
    <source>
        <strain evidence="7">JCM 17804</strain>
    </source>
</reference>
<name>A0ABP8GQF4_9BURK</name>
<feature type="domain" description="HTH iclR-type" evidence="4">
    <location>
        <begin position="21"/>
        <end position="82"/>
    </location>
</feature>
<proteinExistence type="predicted"/>
<dbReference type="PANTHER" id="PTHR30136:SF23">
    <property type="entry name" value="DNA-BINDING TRANSCRIPTIONAL ACTIVATOR MHPR"/>
    <property type="match status" value="1"/>
</dbReference>
<dbReference type="PANTHER" id="PTHR30136">
    <property type="entry name" value="HELIX-TURN-HELIX TRANSCRIPTIONAL REGULATOR, ICLR FAMILY"/>
    <property type="match status" value="1"/>
</dbReference>
<accession>A0ABP8GQF4</accession>
<dbReference type="Gene3D" id="1.10.10.10">
    <property type="entry name" value="Winged helix-like DNA-binding domain superfamily/Winged helix DNA-binding domain"/>
    <property type="match status" value="1"/>
</dbReference>
<dbReference type="InterPro" id="IPR036388">
    <property type="entry name" value="WH-like_DNA-bd_sf"/>
</dbReference>
<keyword evidence="3" id="KW-0804">Transcription</keyword>
<dbReference type="InterPro" id="IPR005471">
    <property type="entry name" value="Tscrpt_reg_IclR_N"/>
</dbReference>
<dbReference type="PROSITE" id="PS51077">
    <property type="entry name" value="HTH_ICLR"/>
    <property type="match status" value="1"/>
</dbReference>
<dbReference type="SUPFAM" id="SSF46785">
    <property type="entry name" value="Winged helix' DNA-binding domain"/>
    <property type="match status" value="1"/>
</dbReference>
<feature type="domain" description="IclR-ED" evidence="5">
    <location>
        <begin position="80"/>
        <end position="273"/>
    </location>
</feature>
<dbReference type="Proteomes" id="UP001500975">
    <property type="component" value="Unassembled WGS sequence"/>
</dbReference>
<keyword evidence="1" id="KW-0805">Transcription regulation</keyword>
<dbReference type="SMART" id="SM00346">
    <property type="entry name" value="HTH_ICLR"/>
    <property type="match status" value="1"/>
</dbReference>